<dbReference type="PANTHER" id="PTHR33406:SF6">
    <property type="entry name" value="MEMBRANE PROTEIN YDGH-RELATED"/>
    <property type="match status" value="1"/>
</dbReference>
<dbReference type="GO" id="GO:0005886">
    <property type="term" value="C:plasma membrane"/>
    <property type="evidence" value="ECO:0007669"/>
    <property type="project" value="UniProtKB-SubCell"/>
</dbReference>
<evidence type="ECO:0000256" key="1">
    <source>
        <dbReference type="ARBA" id="ARBA00004651"/>
    </source>
</evidence>
<feature type="domain" description="SSD" evidence="8">
    <location>
        <begin position="853"/>
        <end position="978"/>
    </location>
</feature>
<keyword evidence="5 7" id="KW-1133">Transmembrane helix</keyword>
<organism evidence="9 10">
    <name type="scientific">Thermococcus gammatolerans (strain DSM 15229 / JCM 11827 / EJ3)</name>
    <dbReference type="NCBI Taxonomy" id="593117"/>
    <lineage>
        <taxon>Archaea</taxon>
        <taxon>Methanobacteriati</taxon>
        <taxon>Methanobacteriota</taxon>
        <taxon>Thermococci</taxon>
        <taxon>Thermococcales</taxon>
        <taxon>Thermococcaceae</taxon>
        <taxon>Thermococcus</taxon>
    </lineage>
</organism>
<feature type="transmembrane region" description="Helical" evidence="7">
    <location>
        <begin position="1252"/>
        <end position="1271"/>
    </location>
</feature>
<feature type="transmembrane region" description="Helical" evidence="7">
    <location>
        <begin position="926"/>
        <end position="945"/>
    </location>
</feature>
<keyword evidence="4 7" id="KW-0812">Transmembrane</keyword>
<feature type="transmembrane region" description="Helical" evidence="7">
    <location>
        <begin position="828"/>
        <end position="850"/>
    </location>
</feature>
<feature type="transmembrane region" description="Helical" evidence="7">
    <location>
        <begin position="871"/>
        <end position="892"/>
    </location>
</feature>
<keyword evidence="10" id="KW-1185">Reference proteome</keyword>
<dbReference type="KEGG" id="tga:TGAM_0080"/>
<dbReference type="GeneID" id="7988241"/>
<evidence type="ECO:0000256" key="6">
    <source>
        <dbReference type="ARBA" id="ARBA00023136"/>
    </source>
</evidence>
<feature type="transmembrane region" description="Helical" evidence="7">
    <location>
        <begin position="1329"/>
        <end position="1355"/>
    </location>
</feature>
<evidence type="ECO:0000256" key="3">
    <source>
        <dbReference type="ARBA" id="ARBA00022475"/>
    </source>
</evidence>
<dbReference type="SUPFAM" id="SSF82866">
    <property type="entry name" value="Multidrug efflux transporter AcrB transmembrane domain"/>
    <property type="match status" value="2"/>
</dbReference>
<dbReference type="PATRIC" id="fig|593117.10.peg.82"/>
<dbReference type="Pfam" id="PF03176">
    <property type="entry name" value="MMPL"/>
    <property type="match status" value="2"/>
</dbReference>
<keyword evidence="3" id="KW-1003">Cell membrane</keyword>
<feature type="transmembrane region" description="Helical" evidence="7">
    <location>
        <begin position="1222"/>
        <end position="1245"/>
    </location>
</feature>
<dbReference type="InterPro" id="IPR000731">
    <property type="entry name" value="SSD"/>
</dbReference>
<evidence type="ECO:0000313" key="9">
    <source>
        <dbReference type="EMBL" id="ACS32582.1"/>
    </source>
</evidence>
<dbReference type="RefSeq" id="WP_015857705.1">
    <property type="nucleotide sequence ID" value="NC_012804.1"/>
</dbReference>
<sequence>MAWNEWIAKHPKTVLAIWVALILILAPLAGKIGELTDYSTEQMVSHKIESIRVQDIMSEEFTKAQNENMTYLIITNISVNDENARKAYYAFKDRVEGRYATNVTSYYDALDMLWDMDYNLTLNITRMTANITGILYEAVINSEKGFGQVLNLMYHLKNTTEMTKNSLVGAAQGYLALKNNLTFLWNQTVLLRNALNQTDSAYVALHRNLTSTSEMLRSLNSTLIELNSGLYALNSTYGKTYVGVMVVHKAILATGAYDRGNLTQVEAEVIANQTGTTPEFVYAVFDAVYPIYAQGGSLAVTDTLLANVTKAIVLAGTPDDQKPLVEAYGTAFYLGVKAFDEKVGSEYALQSMNESQLMETVSGIASQALQSLPQIIAQGNQTVSVPGFGTLDAKTFASIIETAISLGPEPAPEAVENATVQLGLGFTAKAPENPLANVENPEEILRVLLVRGPTPELEAELLTAGMAKMMNGTAGQLGPVIVQTVMAYDPTAEGVLSKNASVLEEATLKVIEGMVGNIGIELDENVLKAIYESNGDERVIEDIAKELLKEGTIKQLESANVPEAEKIAEKIVETVTADPEGIISGERLEDATIEVIASMSEGMVPEGVDIDISEVVKELYEGADPRTVAENLFLKGAEEQMSQMNATAIPEEFKGVFMNLTKAVVKNYPLSDEEIESLVKETVLSMISSYAKDNPYGVELNFNETLLADIAFRFKDDPSAITREDVRPLAEELWPVIREKAGTYLSMLKSEDNTTILITFVPFGKPGPDRDEYLYRAQNATKVKEIALEEFRKYFPEASGALGGTPIQMHEMTEYGKKDNQKTSQASIISALIVLFILMGGALLATFLPFTGVATSALTALGIAYLLARSGILNIGSWAQMLTITTALGLGIDYSTYYVHRFKEYIAEGYDHEKAVAEALRRAKDAVLASAFTDIIAFASFVLAWEFPIFQQMGMVVPLAVIAVLLASLTLIPAITALIGDKQIFWWPRHIKHIETLDVHERSRIAEWVVNHAKVVLLIGLLIAVPATYTFFNFEGTHDMSLFLPEGSETLTFMQLSQEKLGAAITSPNYVIIDLGHNLTDEDLKVIDEITAHVTRMEGVKAVYSPTRPYGEPVSNLTLSAVKALGGDRFISSKGDKVMIQVESVYEPTEEGAKKLVRALRSYMAELEKEGRIKEGLVGGGAALSMDLTDRINDIFWHRIIPVALVLMFLSLIPTLKGLPAVVSTMMTIFLGVMTSIWVSTWLFGRVFGKEVMWFLPLMVFVVLMGVGIDYNSFYLVKARDEFERRSPKDALVVAAGTMDMLVIGLAVVLASTYGALMLSSTWGMREIGFALAAGVLLTATMAVYFIGPAFMSLFGEKAWWPLFKNHKEAKKE</sequence>
<dbReference type="eggNOG" id="arCOG02175">
    <property type="taxonomic scope" value="Archaea"/>
</dbReference>
<dbReference type="InterPro" id="IPR050545">
    <property type="entry name" value="Mycobact_MmpL"/>
</dbReference>
<feature type="transmembrane region" description="Helical" evidence="7">
    <location>
        <begin position="1015"/>
        <end position="1034"/>
    </location>
</feature>
<comment type="similarity">
    <text evidence="2">Belongs to the resistance-nodulation-cell division (RND) (TC 2.A.6) family. MmpL subfamily.</text>
</comment>
<feature type="transmembrane region" description="Helical" evidence="7">
    <location>
        <begin position="1196"/>
        <end position="1216"/>
    </location>
</feature>
<dbReference type="InterPro" id="IPR004869">
    <property type="entry name" value="MMPL_dom"/>
</dbReference>
<dbReference type="Gene3D" id="1.20.1640.10">
    <property type="entry name" value="Multidrug efflux transporter AcrB transmembrane domain"/>
    <property type="match status" value="2"/>
</dbReference>
<dbReference type="HOGENOM" id="CLU_257659_0_0_2"/>
<dbReference type="PANTHER" id="PTHR33406">
    <property type="entry name" value="MEMBRANE PROTEIN MJ1562-RELATED"/>
    <property type="match status" value="1"/>
</dbReference>
<feature type="transmembrane region" description="Helical" evidence="7">
    <location>
        <begin position="957"/>
        <end position="979"/>
    </location>
</feature>
<dbReference type="PROSITE" id="PS50156">
    <property type="entry name" value="SSD"/>
    <property type="match status" value="1"/>
</dbReference>
<name>C5A2T0_THEGJ</name>
<dbReference type="PaxDb" id="593117-TGAM_0080"/>
<comment type="subcellular location">
    <subcellularLocation>
        <location evidence="1">Cell membrane</location>
        <topology evidence="1">Multi-pass membrane protein</topology>
    </subcellularLocation>
</comment>
<gene>
    <name evidence="9" type="ordered locus">TGAM_0080</name>
</gene>
<feature type="transmembrane region" description="Helical" evidence="7">
    <location>
        <begin position="1291"/>
        <end position="1317"/>
    </location>
</feature>
<evidence type="ECO:0000256" key="4">
    <source>
        <dbReference type="ARBA" id="ARBA00022692"/>
    </source>
</evidence>
<evidence type="ECO:0000256" key="2">
    <source>
        <dbReference type="ARBA" id="ARBA00010157"/>
    </source>
</evidence>
<keyword evidence="6 7" id="KW-0472">Membrane</keyword>
<evidence type="ECO:0000256" key="5">
    <source>
        <dbReference type="ARBA" id="ARBA00022989"/>
    </source>
</evidence>
<dbReference type="OrthoDB" id="42357at2157"/>
<evidence type="ECO:0000313" key="10">
    <source>
        <dbReference type="Proteomes" id="UP000001488"/>
    </source>
</evidence>
<dbReference type="Proteomes" id="UP000001488">
    <property type="component" value="Chromosome"/>
</dbReference>
<evidence type="ECO:0000256" key="7">
    <source>
        <dbReference type="SAM" id="Phobius"/>
    </source>
</evidence>
<proteinExistence type="inferred from homology"/>
<dbReference type="STRING" id="593117.TGAM_0080"/>
<reference evidence="9 10" key="1">
    <citation type="journal article" date="2007" name="Genome Biol.">
        <title>Genome analysis and genome-wide proteomics of Thermococcus gammatolerans, the most radioresistant organism known amongst the Archaea.</title>
        <authorList>
            <person name="Zivanovic Y."/>
            <person name="Armengaud J."/>
            <person name="Lagorce A."/>
            <person name="Leplat C."/>
            <person name="Guerin P."/>
            <person name="Dutertre M."/>
            <person name="Anthouard V."/>
            <person name="Forterre P."/>
            <person name="Wincker P."/>
            <person name="Confalonieri F."/>
        </authorList>
    </citation>
    <scope>NUCLEOTIDE SEQUENCE [LARGE SCALE GENOMIC DNA]</scope>
    <source>
        <strain evidence="10">DSM 15229 / JCM 11827 / EJ3</strain>
    </source>
</reference>
<protein>
    <submittedName>
        <fullName evidence="9">Membrane protein, putative drug exporter (RND superfamily)</fullName>
    </submittedName>
</protein>
<evidence type="ECO:0000259" key="8">
    <source>
        <dbReference type="PROSITE" id="PS50156"/>
    </source>
</evidence>
<accession>C5A2T0</accession>
<dbReference type="EMBL" id="CP001398">
    <property type="protein sequence ID" value="ACS32582.1"/>
    <property type="molecule type" value="Genomic_DNA"/>
</dbReference>